<sequence length="226" mass="25245">MTKQTPSHSQHPPPLCFHYHGKPLHVQRHDGQWWLYAADVQAAVGRRLGQRLQHVLAVDSTTKLTADKDALPECWPAQALLRALRRSGKPQARQLRDWLSLGVLPALAQLPPTAPRWEQALALAAEAGVQVSHAVLQALLQQEMRWQHSHWLLTLDYTPDNRLRHAHGRLQGLNSTVTPVQALAQQIAAPQGLSLDNGELLRLAAACHQQLRGRLQRQARRVAQPA</sequence>
<dbReference type="Proteomes" id="UP000248395">
    <property type="component" value="Unassembled WGS sequence"/>
</dbReference>
<reference evidence="2 3" key="1">
    <citation type="submission" date="2018-05" db="EMBL/GenBank/DDBJ databases">
        <title>Genomic Encyclopedia of Type Strains, Phase IV (KMG-IV): sequencing the most valuable type-strain genomes for metagenomic binning, comparative biology and taxonomic classification.</title>
        <authorList>
            <person name="Goeker M."/>
        </authorList>
    </citation>
    <scope>NUCLEOTIDE SEQUENCE [LARGE SCALE GENOMIC DNA]</scope>
    <source>
        <strain evidence="2 3">DSM 25134</strain>
    </source>
</reference>
<evidence type="ECO:0000259" key="1">
    <source>
        <dbReference type="SMART" id="SM01040"/>
    </source>
</evidence>
<comment type="caution">
    <text evidence="2">The sequence shown here is derived from an EMBL/GenBank/DDBJ whole genome shotgun (WGS) entry which is preliminary data.</text>
</comment>
<dbReference type="AlphaFoldDB" id="A0A318JK07"/>
<gene>
    <name evidence="2" type="ORF">DFR38_10110</name>
</gene>
<keyword evidence="3" id="KW-1185">Reference proteome</keyword>
<evidence type="ECO:0000313" key="2">
    <source>
        <dbReference type="EMBL" id="PXX50955.1"/>
    </source>
</evidence>
<dbReference type="SMART" id="SM01040">
    <property type="entry name" value="Bro-N"/>
    <property type="match status" value="1"/>
</dbReference>
<evidence type="ECO:0000313" key="3">
    <source>
        <dbReference type="Proteomes" id="UP000248395"/>
    </source>
</evidence>
<proteinExistence type="predicted"/>
<protein>
    <recommendedName>
        <fullName evidence="1">Bro-N domain-containing protein</fullName>
    </recommendedName>
</protein>
<accession>A0A318JK07</accession>
<dbReference type="InterPro" id="IPR003497">
    <property type="entry name" value="BRO_N_domain"/>
</dbReference>
<name>A0A318JK07_9NEIS</name>
<dbReference type="OrthoDB" id="8592859at2"/>
<dbReference type="RefSeq" id="WP_146215875.1">
    <property type="nucleotide sequence ID" value="NZ_QJKC01000001.1"/>
</dbReference>
<organism evidence="2 3">
    <name type="scientific">Aquitalea magnusonii</name>
    <dbReference type="NCBI Taxonomy" id="332411"/>
    <lineage>
        <taxon>Bacteria</taxon>
        <taxon>Pseudomonadati</taxon>
        <taxon>Pseudomonadota</taxon>
        <taxon>Betaproteobacteria</taxon>
        <taxon>Neisseriales</taxon>
        <taxon>Chromobacteriaceae</taxon>
        <taxon>Aquitalea</taxon>
    </lineage>
</organism>
<dbReference type="EMBL" id="QJKC01000001">
    <property type="protein sequence ID" value="PXX50955.1"/>
    <property type="molecule type" value="Genomic_DNA"/>
</dbReference>
<feature type="domain" description="Bro-N" evidence="1">
    <location>
        <begin position="23"/>
        <end position="105"/>
    </location>
</feature>